<dbReference type="PANTHER" id="PTHR47649">
    <property type="entry name" value="RIBONUCLEASE D"/>
    <property type="match status" value="1"/>
</dbReference>
<protein>
    <submittedName>
        <fullName evidence="2">Ribonuclease D</fullName>
        <ecNumber evidence="2">3.1.13.5</ecNumber>
    </submittedName>
</protein>
<dbReference type="GO" id="GO:0003676">
    <property type="term" value="F:nucleic acid binding"/>
    <property type="evidence" value="ECO:0007669"/>
    <property type="project" value="InterPro"/>
</dbReference>
<evidence type="ECO:0000313" key="3">
    <source>
        <dbReference type="Proteomes" id="UP000244056"/>
    </source>
</evidence>
<name>A0A2S0Q6I3_NODSP</name>
<dbReference type="GeneID" id="78016376"/>
<dbReference type="GO" id="GO:0008408">
    <property type="term" value="F:3'-5' exonuclease activity"/>
    <property type="evidence" value="ECO:0007669"/>
    <property type="project" value="InterPro"/>
</dbReference>
<dbReference type="Gene3D" id="3.30.420.10">
    <property type="entry name" value="Ribonuclease H-like superfamily/Ribonuclease H"/>
    <property type="match status" value="1"/>
</dbReference>
<gene>
    <name evidence="2" type="primary">rnd</name>
    <name evidence="2" type="ORF">BMF81_00996</name>
</gene>
<feature type="domain" description="3'-5' exonuclease" evidence="1">
    <location>
        <begin position="14"/>
        <end position="175"/>
    </location>
</feature>
<dbReference type="AlphaFoldDB" id="A0A2S0Q6I3"/>
<accession>A0A2S0Q6I3</accession>
<dbReference type="PANTHER" id="PTHR47649:SF1">
    <property type="entry name" value="RIBONUCLEASE D"/>
    <property type="match status" value="1"/>
</dbReference>
<dbReference type="EMBL" id="CP020114">
    <property type="protein sequence ID" value="AVZ29952.1"/>
    <property type="molecule type" value="Genomic_DNA"/>
</dbReference>
<dbReference type="EC" id="3.1.13.5" evidence="2"/>
<reference evidence="2 3" key="1">
    <citation type="submission" date="2017-03" db="EMBL/GenBank/DDBJ databases">
        <title>Comparative genomics of the toxic Baltic Sea cyanobacteria Nodularia spumigena UHCC 0039 and its response on varying salinity.</title>
        <authorList>
            <person name="Teikari J.E."/>
        </authorList>
    </citation>
    <scope>NUCLEOTIDE SEQUENCE [LARGE SCALE GENOMIC DNA]</scope>
    <source>
        <strain evidence="2 3">UHCC 0039</strain>
    </source>
</reference>
<dbReference type="Proteomes" id="UP000244056">
    <property type="component" value="Chromosome"/>
</dbReference>
<keyword evidence="2" id="KW-0378">Hydrolase</keyword>
<sequence>MPYLNSASNIRAKVAEYTNAKTLWIDTEVADYKSRNPRLSLIQVLDDPTDMSGDRVNLLDVLNQPDVVGEFIEQIMINPEIEKVFHNANYDLKFLGKKRAKNITCTLEIAQKIPYYILPLPNYQLKTLATALCRFNYIDKQEQSSDWGRRPLTEGQIEYAYLDCIYLAQVHLQLLELQVASNPDPKTEDLTALDARYSELSENWQLLKSEFEHLQERFKKAMQAQNVMETSVCKLISYERQTVKVPLTELVKLLQNQDVSLDFPITLTQKMQKDLGDNLEKLAVDIDTTTSWRLSTKNQENEDTQE</sequence>
<proteinExistence type="predicted"/>
<dbReference type="InterPro" id="IPR036397">
    <property type="entry name" value="RNaseH_sf"/>
</dbReference>
<dbReference type="SUPFAM" id="SSF53098">
    <property type="entry name" value="Ribonuclease H-like"/>
    <property type="match status" value="1"/>
</dbReference>
<dbReference type="KEGG" id="nsp:BMF81_00996"/>
<dbReference type="Pfam" id="PF01612">
    <property type="entry name" value="DNA_pol_A_exo1"/>
    <property type="match status" value="1"/>
</dbReference>
<evidence type="ECO:0000259" key="1">
    <source>
        <dbReference type="Pfam" id="PF01612"/>
    </source>
</evidence>
<dbReference type="InterPro" id="IPR002562">
    <property type="entry name" value="3'-5'_exonuclease_dom"/>
</dbReference>
<evidence type="ECO:0000313" key="2">
    <source>
        <dbReference type="EMBL" id="AVZ29952.1"/>
    </source>
</evidence>
<organism evidence="2 3">
    <name type="scientific">Nodularia spumigena UHCC 0039</name>
    <dbReference type="NCBI Taxonomy" id="1914872"/>
    <lineage>
        <taxon>Bacteria</taxon>
        <taxon>Bacillati</taxon>
        <taxon>Cyanobacteriota</taxon>
        <taxon>Cyanophyceae</taxon>
        <taxon>Nostocales</taxon>
        <taxon>Nodulariaceae</taxon>
        <taxon>Nodularia</taxon>
    </lineage>
</organism>
<dbReference type="GO" id="GO:0006139">
    <property type="term" value="P:nucleobase-containing compound metabolic process"/>
    <property type="evidence" value="ECO:0007669"/>
    <property type="project" value="InterPro"/>
</dbReference>
<dbReference type="InterPro" id="IPR051086">
    <property type="entry name" value="RNase_D-like"/>
</dbReference>
<dbReference type="InterPro" id="IPR012337">
    <property type="entry name" value="RNaseH-like_sf"/>
</dbReference>
<dbReference type="RefSeq" id="WP_006198279.1">
    <property type="nucleotide sequence ID" value="NZ_CAWNZE010000001.1"/>
</dbReference>
<dbReference type="GO" id="GO:0033890">
    <property type="term" value="F:ribonuclease D activity"/>
    <property type="evidence" value="ECO:0007669"/>
    <property type="project" value="UniProtKB-EC"/>
</dbReference>